<dbReference type="RefSeq" id="WP_165271126.1">
    <property type="nucleotide sequence ID" value="NZ_JAALLS010000027.1"/>
</dbReference>
<reference evidence="2 3" key="1">
    <citation type="submission" date="2020-02" db="EMBL/GenBank/DDBJ databases">
        <title>Aliifodinibius halophilus 2W32, complete genome.</title>
        <authorList>
            <person name="Li Y."/>
            <person name="Wu S."/>
        </authorList>
    </citation>
    <scope>NUCLEOTIDE SEQUENCE [LARGE SCALE GENOMIC DNA]</scope>
    <source>
        <strain evidence="2 3">2W32</strain>
    </source>
</reference>
<feature type="domain" description="DUF5916" evidence="1">
    <location>
        <begin position="253"/>
        <end position="337"/>
    </location>
</feature>
<comment type="caution">
    <text evidence="2">The sequence shown here is derived from an EMBL/GenBank/DDBJ whole genome shotgun (WGS) entry which is preliminary data.</text>
</comment>
<dbReference type="InterPro" id="IPR045670">
    <property type="entry name" value="DUF5916"/>
</dbReference>
<dbReference type="AlphaFoldDB" id="A0A6M1T8Y7"/>
<evidence type="ECO:0000313" key="2">
    <source>
        <dbReference type="EMBL" id="NGP89905.1"/>
    </source>
</evidence>
<dbReference type="EMBL" id="JAALLS010000027">
    <property type="protein sequence ID" value="NGP89905.1"/>
    <property type="molecule type" value="Genomic_DNA"/>
</dbReference>
<dbReference type="SUPFAM" id="SSF49344">
    <property type="entry name" value="CBD9-like"/>
    <property type="match status" value="1"/>
</dbReference>
<name>A0A6M1T8Y7_9BACT</name>
<protein>
    <submittedName>
        <fullName evidence="2">Carbohydrate binding family 9 domain-containing protein</fullName>
    </submittedName>
</protein>
<accession>A0A6M1T8Y7</accession>
<gene>
    <name evidence="2" type="ORF">G3569_16215</name>
</gene>
<keyword evidence="3" id="KW-1185">Reference proteome</keyword>
<dbReference type="Pfam" id="PF19313">
    <property type="entry name" value="DUF5916"/>
    <property type="match status" value="1"/>
</dbReference>
<evidence type="ECO:0000259" key="1">
    <source>
        <dbReference type="Pfam" id="PF19313"/>
    </source>
</evidence>
<sequence>MSTGSYGQTTDPITLPRLQGSIELDGMPDETAWQKIDPLPMTMYLPESGQQPTEKSDIKVGYTDDYLYIGARLYDSEPSKIQTTGLSRDSGSPTDDWLAILLDTFNDNENMLGFYVTPGGALTDLTVFNDAQGDFPLNPSWNTFWDAETVQNGEGWFVEMRIPFSSLRYQSTESGTVTMGLIAHRWIARKSESSIFPAISNDWGWWGQHKPSLARKVQFTNLDQQRPFYVTPYLLGGFSQQHQLNDPETAYYRDDEFTYDAGLDVKYGLTSNLTMDLTVNTDFAQVEADNQQVNLTRFSLFFPEKRKFFQERASLFNFSFGGPNRLFYSRRIGINSGEEVRILGGARLVGQLGKWDLGLINMQTARQGPDIPSENFGVLRLRRKIFNKYSFLGTMFTSRIGDNGTYNYAYGLDGNIRINDDNYLTAIIAQTFENGNANNFASPGNSRVHLEWETRRIDRLGYSLSYSRSGAAYNPGIGFEVRENYSRLGNNIYYGWFSEKDSSPFVNQRLFLNGSIFFDNTDGSTQSASIGPRWNANWKNGNSINLGPSVSYENLSESFELFGRITIPKGGYRFYNFKGSFSTSEADLVTVKLNLGGGQFFDGYRGTGNLGVNWSLSPHFKLNPYYEINRVSFPDRDDHFTAHIGRIRLQYFFNTELSVSTFAQFSNAADAFISNFRLRYNPQEGNDLYIVYNENLNTNRFGYTPVKPLNNNRTILIKYTYTFGY</sequence>
<dbReference type="CDD" id="cd09618">
    <property type="entry name" value="CBM9_like_2"/>
    <property type="match status" value="1"/>
</dbReference>
<dbReference type="Gene3D" id="2.60.40.1190">
    <property type="match status" value="1"/>
</dbReference>
<proteinExistence type="predicted"/>
<dbReference type="Proteomes" id="UP000479132">
    <property type="component" value="Unassembled WGS sequence"/>
</dbReference>
<evidence type="ECO:0000313" key="3">
    <source>
        <dbReference type="Proteomes" id="UP000479132"/>
    </source>
</evidence>
<organism evidence="2 3">
    <name type="scientific">Fodinibius halophilus</name>
    <dbReference type="NCBI Taxonomy" id="1736908"/>
    <lineage>
        <taxon>Bacteria</taxon>
        <taxon>Pseudomonadati</taxon>
        <taxon>Balneolota</taxon>
        <taxon>Balneolia</taxon>
        <taxon>Balneolales</taxon>
        <taxon>Balneolaceae</taxon>
        <taxon>Fodinibius</taxon>
    </lineage>
</organism>